<accession>A0AAW1RQ56</accession>
<dbReference type="GO" id="GO:0005930">
    <property type="term" value="C:axoneme"/>
    <property type="evidence" value="ECO:0007669"/>
    <property type="project" value="TreeGrafter"/>
</dbReference>
<evidence type="ECO:0000256" key="2">
    <source>
        <dbReference type="ARBA" id="ARBA00023054"/>
    </source>
</evidence>
<dbReference type="EMBL" id="JALJOU010000027">
    <property type="protein sequence ID" value="KAK9835964.1"/>
    <property type="molecule type" value="Genomic_DNA"/>
</dbReference>
<dbReference type="Pfam" id="PF10211">
    <property type="entry name" value="Ax_dynein_light"/>
    <property type="match status" value="1"/>
</dbReference>
<keyword evidence="8" id="KW-1185">Reference proteome</keyword>
<proteinExistence type="inferred from homology"/>
<feature type="coiled-coil region" evidence="5">
    <location>
        <begin position="100"/>
        <end position="127"/>
    </location>
</feature>
<dbReference type="GO" id="GO:0045504">
    <property type="term" value="F:dynein heavy chain binding"/>
    <property type="evidence" value="ECO:0007669"/>
    <property type="project" value="TreeGrafter"/>
</dbReference>
<dbReference type="PANTHER" id="PTHR13183:SF0">
    <property type="entry name" value="AXONEMAL DYNEIN LIGHT INTERMEDIATE POLYPEPTIDE 1"/>
    <property type="match status" value="1"/>
</dbReference>
<name>A0AAW1RQ56_9CHLO</name>
<keyword evidence="1" id="KW-0243">Dynein</keyword>
<reference evidence="7 8" key="1">
    <citation type="journal article" date="2024" name="Nat. Commun.">
        <title>Phylogenomics reveals the evolutionary origins of lichenization in chlorophyte algae.</title>
        <authorList>
            <person name="Puginier C."/>
            <person name="Libourel C."/>
            <person name="Otte J."/>
            <person name="Skaloud P."/>
            <person name="Haon M."/>
            <person name="Grisel S."/>
            <person name="Petersen M."/>
            <person name="Berrin J.G."/>
            <person name="Delaux P.M."/>
            <person name="Dal Grande F."/>
            <person name="Keller J."/>
        </authorList>
    </citation>
    <scope>NUCLEOTIDE SEQUENCE [LARGE SCALE GENOMIC DNA]</scope>
    <source>
        <strain evidence="7 8">SAG 245.80</strain>
    </source>
</reference>
<dbReference type="InterPro" id="IPR019347">
    <property type="entry name" value="Axonemal_dynein_light_chain"/>
</dbReference>
<comment type="caution">
    <text evidence="7">The sequence shown here is derived from an EMBL/GenBank/DDBJ whole genome shotgun (WGS) entry which is preliminary data.</text>
</comment>
<dbReference type="PANTHER" id="PTHR13183">
    <property type="entry name" value="AXONEMAL INNER ARM DYNEIN LIGHT CHAIN 28"/>
    <property type="match status" value="1"/>
</dbReference>
<dbReference type="AlphaFoldDB" id="A0AAW1RQ56"/>
<evidence type="ECO:0000256" key="1">
    <source>
        <dbReference type="ARBA" id="ARBA00023017"/>
    </source>
</evidence>
<evidence type="ECO:0000313" key="7">
    <source>
        <dbReference type="EMBL" id="KAK9835964.1"/>
    </source>
</evidence>
<comment type="similarity">
    <text evidence="4">Belongs to the inner dynein arm light chain family.</text>
</comment>
<sequence length="152" mass="16709">MAPADTSLLRYDSPVAVQTKDRSWEAEGVRYLQRAASTPATRLEVVALQKRLDRALQERQAHETGVCAIREELYSQCFDEVIRQVAEARLQASVSEQRHAERAAGEASKHAEEVAFLENQVHQLQQQLEAFLAPSSSHGGSGSVHSGSATRA</sequence>
<protein>
    <submittedName>
        <fullName evidence="7">Uncharacterized protein</fullName>
    </submittedName>
</protein>
<evidence type="ECO:0000313" key="8">
    <source>
        <dbReference type="Proteomes" id="UP001445335"/>
    </source>
</evidence>
<feature type="region of interest" description="Disordered" evidence="6">
    <location>
        <begin position="132"/>
        <end position="152"/>
    </location>
</feature>
<evidence type="ECO:0000256" key="5">
    <source>
        <dbReference type="SAM" id="Coils"/>
    </source>
</evidence>
<evidence type="ECO:0000256" key="3">
    <source>
        <dbReference type="ARBA" id="ARBA00023175"/>
    </source>
</evidence>
<keyword evidence="2 5" id="KW-0175">Coiled coil</keyword>
<dbReference type="Proteomes" id="UP001445335">
    <property type="component" value="Unassembled WGS sequence"/>
</dbReference>
<feature type="compositionally biased region" description="Low complexity" evidence="6">
    <location>
        <begin position="135"/>
        <end position="152"/>
    </location>
</feature>
<keyword evidence="3" id="KW-0505">Motor protein</keyword>
<gene>
    <name evidence="7" type="ORF">WJX81_001898</name>
</gene>
<organism evidence="7 8">
    <name type="scientific">Elliptochloris bilobata</name>
    <dbReference type="NCBI Taxonomy" id="381761"/>
    <lineage>
        <taxon>Eukaryota</taxon>
        <taxon>Viridiplantae</taxon>
        <taxon>Chlorophyta</taxon>
        <taxon>core chlorophytes</taxon>
        <taxon>Trebouxiophyceae</taxon>
        <taxon>Trebouxiophyceae incertae sedis</taxon>
        <taxon>Elliptochloris clade</taxon>
        <taxon>Elliptochloris</taxon>
    </lineage>
</organism>
<dbReference type="GO" id="GO:0030286">
    <property type="term" value="C:dynein complex"/>
    <property type="evidence" value="ECO:0007669"/>
    <property type="project" value="UniProtKB-KW"/>
</dbReference>
<evidence type="ECO:0000256" key="4">
    <source>
        <dbReference type="ARBA" id="ARBA00038114"/>
    </source>
</evidence>
<evidence type="ECO:0000256" key="6">
    <source>
        <dbReference type="SAM" id="MobiDB-lite"/>
    </source>
</evidence>